<reference evidence="1 2" key="1">
    <citation type="submission" date="2019-11" db="EMBL/GenBank/DDBJ databases">
        <title>Draft Genome Sequence of Plant Growth-Promoting Rhizosphere-Associated Bacteria.</title>
        <authorList>
            <person name="Vasilyev I.Y."/>
            <person name="Radchenko V."/>
            <person name="Ilnitskaya E.V."/>
        </authorList>
    </citation>
    <scope>NUCLEOTIDE SEQUENCE [LARGE SCALE GENOMIC DNA]</scope>
    <source>
        <strain evidence="1 2">VRA_07sq_f</strain>
    </source>
</reference>
<protein>
    <submittedName>
        <fullName evidence="1">LicD family protein</fullName>
    </submittedName>
</protein>
<organism evidence="1 2">
    <name type="scientific">Lentilactobacillus parabuchneri</name>
    <dbReference type="NCBI Taxonomy" id="152331"/>
    <lineage>
        <taxon>Bacteria</taxon>
        <taxon>Bacillati</taxon>
        <taxon>Bacillota</taxon>
        <taxon>Bacilli</taxon>
        <taxon>Lactobacillales</taxon>
        <taxon>Lactobacillaceae</taxon>
        <taxon>Lentilactobacillus</taxon>
    </lineage>
</organism>
<comment type="caution">
    <text evidence="1">The sequence shown here is derived from an EMBL/GenBank/DDBJ whole genome shotgun (WGS) entry which is preliminary data.</text>
</comment>
<evidence type="ECO:0000313" key="2">
    <source>
        <dbReference type="Proteomes" id="UP000491237"/>
    </source>
</evidence>
<gene>
    <name evidence="1" type="ORF">GKC44_15615</name>
</gene>
<sequence length="41" mass="4613">MDNQVIALIHQVELNIFKMFASIARKYQINYIALGGTMLGS</sequence>
<dbReference type="Proteomes" id="UP000491237">
    <property type="component" value="Unassembled WGS sequence"/>
</dbReference>
<accession>A0A844EQ13</accession>
<dbReference type="EMBL" id="WKKY01001328">
    <property type="protein sequence ID" value="MSE22623.1"/>
    <property type="molecule type" value="Genomic_DNA"/>
</dbReference>
<evidence type="ECO:0000313" key="1">
    <source>
        <dbReference type="EMBL" id="MSE22623.1"/>
    </source>
</evidence>
<name>A0A844EQ13_9LACO</name>
<proteinExistence type="predicted"/>
<feature type="non-terminal residue" evidence="1">
    <location>
        <position position="41"/>
    </location>
</feature>
<dbReference type="AlphaFoldDB" id="A0A844EQ13"/>